<proteinExistence type="predicted"/>
<keyword evidence="4 5" id="KW-0472">Membrane</keyword>
<evidence type="ECO:0000256" key="5">
    <source>
        <dbReference type="SAM" id="Phobius"/>
    </source>
</evidence>
<dbReference type="InterPro" id="IPR005829">
    <property type="entry name" value="Sugar_transporter_CS"/>
</dbReference>
<dbReference type="Gene3D" id="1.20.1250.20">
    <property type="entry name" value="MFS general substrate transporter like domains"/>
    <property type="match status" value="1"/>
</dbReference>
<sequence length="222" mass="24557">MTSSNYDVTDFNPQDVSETSHLLNDNNEDTLRKTSWLRKLRRPHLLWMIPFSITLSTIMTSIEALIVQFILELACKEFKEQNGSDDDDCSLPEIQILASNYVMWYSTLSHIAVTLSIGYLSTLSDCLGRKFIFRLSTFGIILGIANMIIVAHYWRIVGIGFLYVGSIIQGLLGGVIAINTACHAYLSDCTSSENRSVAFGYMHAAAFSGMAIGPTLGGLIVK</sequence>
<dbReference type="SUPFAM" id="SSF103473">
    <property type="entry name" value="MFS general substrate transporter"/>
    <property type="match status" value="1"/>
</dbReference>
<comment type="subcellular location">
    <subcellularLocation>
        <location evidence="1">Membrane</location>
        <topology evidence="1">Multi-pass membrane protein</topology>
    </subcellularLocation>
</comment>
<feature type="non-terminal residue" evidence="7">
    <location>
        <position position="222"/>
    </location>
</feature>
<evidence type="ECO:0000256" key="2">
    <source>
        <dbReference type="ARBA" id="ARBA00022692"/>
    </source>
</evidence>
<feature type="domain" description="Major facilitator superfamily (MFS) profile" evidence="6">
    <location>
        <begin position="49"/>
        <end position="222"/>
    </location>
</feature>
<keyword evidence="3 5" id="KW-1133">Transmembrane helix</keyword>
<evidence type="ECO:0000313" key="8">
    <source>
        <dbReference type="Proteomes" id="UP000789901"/>
    </source>
</evidence>
<dbReference type="Pfam" id="PF07690">
    <property type="entry name" value="MFS_1"/>
    <property type="match status" value="1"/>
</dbReference>
<feature type="transmembrane region" description="Helical" evidence="5">
    <location>
        <begin position="101"/>
        <end position="120"/>
    </location>
</feature>
<evidence type="ECO:0000313" key="7">
    <source>
        <dbReference type="EMBL" id="CAG8773385.1"/>
    </source>
</evidence>
<dbReference type="EMBL" id="CAJVQB010015254">
    <property type="protein sequence ID" value="CAG8773385.1"/>
    <property type="molecule type" value="Genomic_DNA"/>
</dbReference>
<dbReference type="PROSITE" id="PS00216">
    <property type="entry name" value="SUGAR_TRANSPORT_1"/>
    <property type="match status" value="1"/>
</dbReference>
<feature type="transmembrane region" description="Helical" evidence="5">
    <location>
        <begin position="160"/>
        <end position="186"/>
    </location>
</feature>
<name>A0ABN7VHE0_GIGMA</name>
<organism evidence="7 8">
    <name type="scientific">Gigaspora margarita</name>
    <dbReference type="NCBI Taxonomy" id="4874"/>
    <lineage>
        <taxon>Eukaryota</taxon>
        <taxon>Fungi</taxon>
        <taxon>Fungi incertae sedis</taxon>
        <taxon>Mucoromycota</taxon>
        <taxon>Glomeromycotina</taxon>
        <taxon>Glomeromycetes</taxon>
        <taxon>Diversisporales</taxon>
        <taxon>Gigasporaceae</taxon>
        <taxon>Gigaspora</taxon>
    </lineage>
</organism>
<keyword evidence="2 5" id="KW-0812">Transmembrane</keyword>
<dbReference type="InterPro" id="IPR011701">
    <property type="entry name" value="MFS"/>
</dbReference>
<evidence type="ECO:0000256" key="1">
    <source>
        <dbReference type="ARBA" id="ARBA00004141"/>
    </source>
</evidence>
<dbReference type="InterPro" id="IPR036259">
    <property type="entry name" value="MFS_trans_sf"/>
</dbReference>
<evidence type="ECO:0000259" key="6">
    <source>
        <dbReference type="PROSITE" id="PS50850"/>
    </source>
</evidence>
<gene>
    <name evidence="7" type="ORF">GMARGA_LOCUS18787</name>
</gene>
<dbReference type="PANTHER" id="PTHR23507:SF1">
    <property type="entry name" value="FI18259P1-RELATED"/>
    <property type="match status" value="1"/>
</dbReference>
<feature type="transmembrane region" description="Helical" evidence="5">
    <location>
        <begin position="132"/>
        <end position="154"/>
    </location>
</feature>
<feature type="transmembrane region" description="Helical" evidence="5">
    <location>
        <begin position="198"/>
        <end position="221"/>
    </location>
</feature>
<reference evidence="7 8" key="1">
    <citation type="submission" date="2021-06" db="EMBL/GenBank/DDBJ databases">
        <authorList>
            <person name="Kallberg Y."/>
            <person name="Tangrot J."/>
            <person name="Rosling A."/>
        </authorList>
    </citation>
    <scope>NUCLEOTIDE SEQUENCE [LARGE SCALE GENOMIC DNA]</scope>
    <source>
        <strain evidence="7 8">120-4 pot B 10/14</strain>
    </source>
</reference>
<dbReference type="PANTHER" id="PTHR23507">
    <property type="entry name" value="ZGC:174356"/>
    <property type="match status" value="1"/>
</dbReference>
<protein>
    <submittedName>
        <fullName evidence="7">10131_t:CDS:1</fullName>
    </submittedName>
</protein>
<accession>A0ABN7VHE0</accession>
<dbReference type="InterPro" id="IPR020846">
    <property type="entry name" value="MFS_dom"/>
</dbReference>
<evidence type="ECO:0000256" key="4">
    <source>
        <dbReference type="ARBA" id="ARBA00023136"/>
    </source>
</evidence>
<keyword evidence="8" id="KW-1185">Reference proteome</keyword>
<dbReference type="PROSITE" id="PS50850">
    <property type="entry name" value="MFS"/>
    <property type="match status" value="1"/>
</dbReference>
<comment type="caution">
    <text evidence="7">The sequence shown here is derived from an EMBL/GenBank/DDBJ whole genome shotgun (WGS) entry which is preliminary data.</text>
</comment>
<feature type="transmembrane region" description="Helical" evidence="5">
    <location>
        <begin position="45"/>
        <end position="71"/>
    </location>
</feature>
<dbReference type="Proteomes" id="UP000789901">
    <property type="component" value="Unassembled WGS sequence"/>
</dbReference>
<evidence type="ECO:0000256" key="3">
    <source>
        <dbReference type="ARBA" id="ARBA00022989"/>
    </source>
</evidence>